<dbReference type="InterPro" id="IPR036291">
    <property type="entry name" value="NAD(P)-bd_dom_sf"/>
</dbReference>
<dbReference type="Pfam" id="PF08125">
    <property type="entry name" value="Mannitol_dh_C"/>
    <property type="match status" value="1"/>
</dbReference>
<dbReference type="InterPro" id="IPR050988">
    <property type="entry name" value="Mannitol_DH/Oxidoreductase"/>
</dbReference>
<evidence type="ECO:0000256" key="1">
    <source>
        <dbReference type="ARBA" id="ARBA00023002"/>
    </source>
</evidence>
<protein>
    <submittedName>
        <fullName evidence="5">Mannitol dehydrogenase family protein</fullName>
        <ecNumber evidence="5">1.1.1.-</ecNumber>
    </submittedName>
</protein>
<dbReference type="InterPro" id="IPR008927">
    <property type="entry name" value="6-PGluconate_DH-like_C_sf"/>
</dbReference>
<accession>A0ABV8JAC7</accession>
<dbReference type="SUPFAM" id="SSF48179">
    <property type="entry name" value="6-phosphogluconate dehydrogenase C-terminal domain-like"/>
    <property type="match status" value="1"/>
</dbReference>
<sequence>MKPLLSRTTLGDRPAPPERIVHLGLGAFHRAHQAWYTTRAADADQWGIAAFTGRSRTLADRLTAQQGVYTLVERGPDGDRHETIGSIVRALPGSDTGAFVEAVARPETAILTLTVTEAAYRLAPGGGPDLTDPAIAADIALIKTFAGVRVQSTVPTPATVLGRTLLALEARRRIAAPALAIVPCDNLAANGEAVRNALQTLAGQVSPALRDWLPTGVSVVSTSVDRITPRVTAGESTRVLAATGHRDEAPVVTEPFADWVLCGDFPSGRPAWESAGARFVDEIGAWETRKLWLLNGAHSLLAVTGRPRGHTTVAQAFADPACRAAVEALWDEAARHLPGVQPDDYRKALAERFTNPRIEHHLAQIAEDMLTKLRLRIAPVALLERRAGRPATASLAALTASGIPLSDIDPRLEETQ</sequence>
<dbReference type="InterPro" id="IPR013328">
    <property type="entry name" value="6PGD_dom2"/>
</dbReference>
<dbReference type="RefSeq" id="WP_378072850.1">
    <property type="nucleotide sequence ID" value="NZ_JBHSBL010000029.1"/>
</dbReference>
<evidence type="ECO:0000313" key="5">
    <source>
        <dbReference type="EMBL" id="MFC4071979.1"/>
    </source>
</evidence>
<gene>
    <name evidence="5" type="ORF">ACFO0C_44195</name>
</gene>
<dbReference type="InterPro" id="IPR000669">
    <property type="entry name" value="Mannitol_DH"/>
</dbReference>
<feature type="domain" description="Mannitol dehydrogenase C-terminal" evidence="4">
    <location>
        <begin position="283"/>
        <end position="382"/>
    </location>
</feature>
<keyword evidence="1 5" id="KW-0560">Oxidoreductase</keyword>
<comment type="caution">
    <text evidence="5">The sequence shown here is derived from an EMBL/GenBank/DDBJ whole genome shotgun (WGS) entry which is preliminary data.</text>
</comment>
<dbReference type="Gene3D" id="1.10.1040.10">
    <property type="entry name" value="N-(1-d-carboxylethyl)-l-norvaline Dehydrogenase, domain 2"/>
    <property type="match status" value="1"/>
</dbReference>
<evidence type="ECO:0000259" key="3">
    <source>
        <dbReference type="Pfam" id="PF01232"/>
    </source>
</evidence>
<keyword evidence="6" id="KW-1185">Reference proteome</keyword>
<evidence type="ECO:0000256" key="2">
    <source>
        <dbReference type="ARBA" id="ARBA00048615"/>
    </source>
</evidence>
<dbReference type="EMBL" id="JBHSBL010000029">
    <property type="protein sequence ID" value="MFC4071979.1"/>
    <property type="molecule type" value="Genomic_DNA"/>
</dbReference>
<feature type="domain" description="Mannitol dehydrogenase N-terminal" evidence="3">
    <location>
        <begin position="18"/>
        <end position="273"/>
    </location>
</feature>
<dbReference type="Proteomes" id="UP001595867">
    <property type="component" value="Unassembled WGS sequence"/>
</dbReference>
<evidence type="ECO:0000313" key="6">
    <source>
        <dbReference type="Proteomes" id="UP001595867"/>
    </source>
</evidence>
<dbReference type="InterPro" id="IPR013131">
    <property type="entry name" value="Mannitol_DH_N"/>
</dbReference>
<dbReference type="EC" id="1.1.1.-" evidence="5"/>
<evidence type="ECO:0000259" key="4">
    <source>
        <dbReference type="Pfam" id="PF08125"/>
    </source>
</evidence>
<dbReference type="PANTHER" id="PTHR43362">
    <property type="entry name" value="MANNITOL DEHYDROGENASE DSF1-RELATED"/>
    <property type="match status" value="1"/>
</dbReference>
<comment type="catalytic activity">
    <reaction evidence="2">
        <text>D-mannitol 1-phosphate + NAD(+) = beta-D-fructose 6-phosphate + NADH + H(+)</text>
        <dbReference type="Rhea" id="RHEA:19661"/>
        <dbReference type="ChEBI" id="CHEBI:15378"/>
        <dbReference type="ChEBI" id="CHEBI:57540"/>
        <dbReference type="ChEBI" id="CHEBI:57634"/>
        <dbReference type="ChEBI" id="CHEBI:57945"/>
        <dbReference type="ChEBI" id="CHEBI:61381"/>
        <dbReference type="EC" id="1.1.1.17"/>
    </reaction>
</comment>
<dbReference type="InterPro" id="IPR013118">
    <property type="entry name" value="Mannitol_DH_C"/>
</dbReference>
<organism evidence="5 6">
    <name type="scientific">Actinoplanes subglobosus</name>
    <dbReference type="NCBI Taxonomy" id="1547892"/>
    <lineage>
        <taxon>Bacteria</taxon>
        <taxon>Bacillati</taxon>
        <taxon>Actinomycetota</taxon>
        <taxon>Actinomycetes</taxon>
        <taxon>Micromonosporales</taxon>
        <taxon>Micromonosporaceae</taxon>
        <taxon>Actinoplanes</taxon>
    </lineage>
</organism>
<name>A0ABV8JAC7_9ACTN</name>
<proteinExistence type="predicted"/>
<dbReference type="GO" id="GO:0016491">
    <property type="term" value="F:oxidoreductase activity"/>
    <property type="evidence" value="ECO:0007669"/>
    <property type="project" value="UniProtKB-KW"/>
</dbReference>
<dbReference type="Pfam" id="PF01232">
    <property type="entry name" value="Mannitol_dh"/>
    <property type="match status" value="1"/>
</dbReference>
<reference evidence="6" key="1">
    <citation type="journal article" date="2019" name="Int. J. Syst. Evol. Microbiol.">
        <title>The Global Catalogue of Microorganisms (GCM) 10K type strain sequencing project: providing services to taxonomists for standard genome sequencing and annotation.</title>
        <authorList>
            <consortium name="The Broad Institute Genomics Platform"/>
            <consortium name="The Broad Institute Genome Sequencing Center for Infectious Disease"/>
            <person name="Wu L."/>
            <person name="Ma J."/>
        </authorList>
    </citation>
    <scope>NUCLEOTIDE SEQUENCE [LARGE SCALE GENOMIC DNA]</scope>
    <source>
        <strain evidence="6">TBRC 5832</strain>
    </source>
</reference>
<dbReference type="Gene3D" id="3.40.50.720">
    <property type="entry name" value="NAD(P)-binding Rossmann-like Domain"/>
    <property type="match status" value="1"/>
</dbReference>
<dbReference type="SUPFAM" id="SSF51735">
    <property type="entry name" value="NAD(P)-binding Rossmann-fold domains"/>
    <property type="match status" value="1"/>
</dbReference>
<dbReference type="PANTHER" id="PTHR43362:SF7">
    <property type="entry name" value="D-MANNONATE OXIDOREDUCTASE"/>
    <property type="match status" value="1"/>
</dbReference>
<dbReference type="PRINTS" id="PR00084">
    <property type="entry name" value="MTLDHDRGNASE"/>
</dbReference>